<dbReference type="UniPathway" id="UPA00276">
    <property type="reaction ID" value="UER00406"/>
</dbReference>
<dbReference type="SUPFAM" id="SSF52374">
    <property type="entry name" value="Nucleotidylyl transferase"/>
    <property type="match status" value="1"/>
</dbReference>
<dbReference type="EC" id="2.7.1.26" evidence="14"/>
<dbReference type="InterPro" id="IPR015865">
    <property type="entry name" value="Riboflavin_kinase_bac/euk"/>
</dbReference>
<keyword evidence="7 14" id="KW-0547">Nucleotide-binding</keyword>
<dbReference type="RefSeq" id="WP_003538195.1">
    <property type="nucleotide sequence ID" value="NZ_AP031443.1"/>
</dbReference>
<dbReference type="GO" id="GO:0008531">
    <property type="term" value="F:riboflavin kinase activity"/>
    <property type="evidence" value="ECO:0007669"/>
    <property type="project" value="UniProtKB-UniRule"/>
</dbReference>
<dbReference type="NCBIfam" id="NF004162">
    <property type="entry name" value="PRK05627.1-5"/>
    <property type="match status" value="1"/>
</dbReference>
<dbReference type="PANTHER" id="PTHR22749">
    <property type="entry name" value="RIBOFLAVIN KINASE/FMN ADENYLYLTRANSFERASE"/>
    <property type="match status" value="1"/>
</dbReference>
<comment type="catalytic activity">
    <reaction evidence="13 14">
        <text>FMN + ATP + H(+) = FAD + diphosphate</text>
        <dbReference type="Rhea" id="RHEA:17237"/>
        <dbReference type="ChEBI" id="CHEBI:15378"/>
        <dbReference type="ChEBI" id="CHEBI:30616"/>
        <dbReference type="ChEBI" id="CHEBI:33019"/>
        <dbReference type="ChEBI" id="CHEBI:57692"/>
        <dbReference type="ChEBI" id="CHEBI:58210"/>
        <dbReference type="EC" id="2.7.7.2"/>
    </reaction>
</comment>
<dbReference type="SUPFAM" id="SSF82114">
    <property type="entry name" value="Riboflavin kinase-like"/>
    <property type="match status" value="1"/>
</dbReference>
<comment type="catalytic activity">
    <reaction evidence="12 14">
        <text>riboflavin + ATP = FMN + ADP + H(+)</text>
        <dbReference type="Rhea" id="RHEA:14357"/>
        <dbReference type="ChEBI" id="CHEBI:15378"/>
        <dbReference type="ChEBI" id="CHEBI:30616"/>
        <dbReference type="ChEBI" id="CHEBI:57986"/>
        <dbReference type="ChEBI" id="CHEBI:58210"/>
        <dbReference type="ChEBI" id="CHEBI:456216"/>
        <dbReference type="EC" id="2.7.1.26"/>
    </reaction>
</comment>
<evidence type="ECO:0000256" key="12">
    <source>
        <dbReference type="ARBA" id="ARBA00047880"/>
    </source>
</evidence>
<dbReference type="Proteomes" id="UP001211987">
    <property type="component" value="Unassembled WGS sequence"/>
</dbReference>
<keyword evidence="3 14" id="KW-0285">Flavoprotein</keyword>
<keyword evidence="6 14" id="KW-0548">Nucleotidyltransferase</keyword>
<protein>
    <recommendedName>
        <fullName evidence="14">Riboflavin biosynthesis protein</fullName>
    </recommendedName>
    <domain>
        <recommendedName>
            <fullName evidence="14">Riboflavin kinase</fullName>
            <ecNumber evidence="14">2.7.1.26</ecNumber>
        </recommendedName>
        <alternativeName>
            <fullName evidence="14">Flavokinase</fullName>
        </alternativeName>
    </domain>
    <domain>
        <recommendedName>
            <fullName evidence="14">FMN adenylyltransferase</fullName>
            <ecNumber evidence="14">2.7.7.2</ecNumber>
        </recommendedName>
        <alternativeName>
            <fullName evidence="14">FAD pyrophosphorylase</fullName>
        </alternativeName>
        <alternativeName>
            <fullName evidence="14">FAD synthase</fullName>
        </alternativeName>
    </domain>
</protein>
<organism evidence="17 18">
    <name type="scientific">Thomasclavelia ramosa</name>
    <dbReference type="NCBI Taxonomy" id="1547"/>
    <lineage>
        <taxon>Bacteria</taxon>
        <taxon>Bacillati</taxon>
        <taxon>Bacillota</taxon>
        <taxon>Erysipelotrichia</taxon>
        <taxon>Erysipelotrichales</taxon>
        <taxon>Coprobacillaceae</taxon>
        <taxon>Thomasclavelia</taxon>
    </lineage>
</organism>
<dbReference type="Proteomes" id="UP000261032">
    <property type="component" value="Unassembled WGS sequence"/>
</dbReference>
<keyword evidence="5 14" id="KW-0808">Transferase</keyword>
<keyword evidence="9 14" id="KW-0274">FAD</keyword>
<evidence type="ECO:0000256" key="7">
    <source>
        <dbReference type="ARBA" id="ARBA00022741"/>
    </source>
</evidence>
<name>A0A3E3AGH2_9FIRM</name>
<evidence type="ECO:0000256" key="14">
    <source>
        <dbReference type="PIRNR" id="PIRNR004491"/>
    </source>
</evidence>
<dbReference type="GO" id="GO:0005524">
    <property type="term" value="F:ATP binding"/>
    <property type="evidence" value="ECO:0007669"/>
    <property type="project" value="UniProtKB-UniRule"/>
</dbReference>
<evidence type="ECO:0000256" key="2">
    <source>
        <dbReference type="ARBA" id="ARBA00005201"/>
    </source>
</evidence>
<comment type="caution">
    <text evidence="17">The sequence shown here is derived from an EMBL/GenBank/DDBJ whole genome shotgun (WGS) entry which is preliminary data.</text>
</comment>
<reference evidence="17 18" key="1">
    <citation type="submission" date="2018-08" db="EMBL/GenBank/DDBJ databases">
        <title>A genome reference for cultivated species of the human gut microbiota.</title>
        <authorList>
            <person name="Zou Y."/>
            <person name="Xue W."/>
            <person name="Luo G."/>
        </authorList>
    </citation>
    <scope>NUCLEOTIDE SEQUENCE [LARGE SCALE GENOMIC DNA]</scope>
    <source>
        <strain evidence="17 18">OM06-4</strain>
    </source>
</reference>
<dbReference type="EMBL" id="JAQLKE010000011">
    <property type="protein sequence ID" value="MDB7083810.1"/>
    <property type="molecule type" value="Genomic_DNA"/>
</dbReference>
<comment type="pathway">
    <text evidence="2 14">Cofactor biosynthesis; FMN biosynthesis; FMN from riboflavin (ATP route): step 1/1.</text>
</comment>
<dbReference type="AlphaFoldDB" id="A0A3E3AGH2"/>
<evidence type="ECO:0000256" key="8">
    <source>
        <dbReference type="ARBA" id="ARBA00022777"/>
    </source>
</evidence>
<dbReference type="InterPro" id="IPR023465">
    <property type="entry name" value="Riboflavin_kinase_dom_sf"/>
</dbReference>
<dbReference type="EMBL" id="QUSL01000009">
    <property type="protein sequence ID" value="RGD86016.1"/>
    <property type="molecule type" value="Genomic_DNA"/>
</dbReference>
<gene>
    <name evidence="17" type="ORF">DXB93_07575</name>
    <name evidence="16" type="ORF">PM738_08355</name>
</gene>
<evidence type="ECO:0000259" key="15">
    <source>
        <dbReference type="SMART" id="SM00904"/>
    </source>
</evidence>
<evidence type="ECO:0000256" key="10">
    <source>
        <dbReference type="ARBA" id="ARBA00022840"/>
    </source>
</evidence>
<dbReference type="InterPro" id="IPR023468">
    <property type="entry name" value="Riboflavin_kinase"/>
</dbReference>
<evidence type="ECO:0000256" key="6">
    <source>
        <dbReference type="ARBA" id="ARBA00022695"/>
    </source>
</evidence>
<feature type="domain" description="Riboflavin kinase" evidence="15">
    <location>
        <begin position="180"/>
        <end position="304"/>
    </location>
</feature>
<evidence type="ECO:0000313" key="16">
    <source>
        <dbReference type="EMBL" id="MDB7083810.1"/>
    </source>
</evidence>
<dbReference type="GO" id="GO:0009231">
    <property type="term" value="P:riboflavin biosynthetic process"/>
    <property type="evidence" value="ECO:0007669"/>
    <property type="project" value="InterPro"/>
</dbReference>
<dbReference type="Gene3D" id="3.40.50.620">
    <property type="entry name" value="HUPs"/>
    <property type="match status" value="1"/>
</dbReference>
<keyword evidence="8 14" id="KW-0418">Kinase</keyword>
<dbReference type="FunFam" id="3.40.50.620:FF:000021">
    <property type="entry name" value="Riboflavin biosynthesis protein"/>
    <property type="match status" value="1"/>
</dbReference>
<keyword evidence="4 14" id="KW-0288">FMN</keyword>
<evidence type="ECO:0000256" key="3">
    <source>
        <dbReference type="ARBA" id="ARBA00022630"/>
    </source>
</evidence>
<dbReference type="GO" id="GO:0003919">
    <property type="term" value="F:FMN adenylyltransferase activity"/>
    <property type="evidence" value="ECO:0007669"/>
    <property type="project" value="UniProtKB-UniRule"/>
</dbReference>
<dbReference type="Pfam" id="PF01687">
    <property type="entry name" value="Flavokinase"/>
    <property type="match status" value="1"/>
</dbReference>
<dbReference type="GeneID" id="64195910"/>
<dbReference type="UniPathway" id="UPA00277">
    <property type="reaction ID" value="UER00407"/>
</dbReference>
<keyword evidence="11" id="KW-0511">Multifunctional enzyme</keyword>
<dbReference type="NCBIfam" id="TIGR00083">
    <property type="entry name" value="ribF"/>
    <property type="match status" value="1"/>
</dbReference>
<comment type="similarity">
    <text evidence="14">Belongs to the ribF family.</text>
</comment>
<comment type="pathway">
    <text evidence="1 14">Cofactor biosynthesis; FAD biosynthesis; FAD from FMN: step 1/1.</text>
</comment>
<evidence type="ECO:0000256" key="9">
    <source>
        <dbReference type="ARBA" id="ARBA00022827"/>
    </source>
</evidence>
<dbReference type="GO" id="GO:0006747">
    <property type="term" value="P:FAD biosynthetic process"/>
    <property type="evidence" value="ECO:0007669"/>
    <property type="project" value="UniProtKB-UniRule"/>
</dbReference>
<proteinExistence type="inferred from homology"/>
<keyword evidence="10 14" id="KW-0067">ATP-binding</keyword>
<evidence type="ECO:0000256" key="1">
    <source>
        <dbReference type="ARBA" id="ARBA00004726"/>
    </source>
</evidence>
<accession>A0A3E3AGH2</accession>
<dbReference type="InterPro" id="IPR014729">
    <property type="entry name" value="Rossmann-like_a/b/a_fold"/>
</dbReference>
<dbReference type="SMART" id="SM00904">
    <property type="entry name" value="Flavokinase"/>
    <property type="match status" value="1"/>
</dbReference>
<dbReference type="PIRSF" id="PIRSF004491">
    <property type="entry name" value="FAD_Synth"/>
    <property type="match status" value="1"/>
</dbReference>
<sequence length="304" mass="34977">MKVIYLNEENMIALEPSCVALGFFDGMHLGHQKLIDEVLKVSKIKNLKKGLLTFDVHPKSYLLDSSFKYLMSLEDKIEFLEKLNFDYLFVLRFNHQLASKEPRQFIDEFIIKPKIKHVVCGFDFHFGNHGSGDSVYLKNNRNNDYEISIIDKLEYEQHKISSSYLRQVLSNGQVELASQLLGRQYQVTGKVVHGRENGRKIGFPTINVAAIDYVLPKNGVYGAKVIIDGKEYIGMANLGYNPTFTALKQASLEVNIFDFDQNVYGKQVNVMFIKHIRSEKKFPSINDLIEQLNKDKQQIINEMI</sequence>
<dbReference type="Pfam" id="PF06574">
    <property type="entry name" value="FAD_syn"/>
    <property type="match status" value="1"/>
</dbReference>
<evidence type="ECO:0000313" key="18">
    <source>
        <dbReference type="Proteomes" id="UP000261032"/>
    </source>
</evidence>
<dbReference type="PANTHER" id="PTHR22749:SF6">
    <property type="entry name" value="RIBOFLAVIN KINASE"/>
    <property type="match status" value="1"/>
</dbReference>
<evidence type="ECO:0000256" key="11">
    <source>
        <dbReference type="ARBA" id="ARBA00023268"/>
    </source>
</evidence>
<evidence type="ECO:0000313" key="17">
    <source>
        <dbReference type="EMBL" id="RGD86016.1"/>
    </source>
</evidence>
<dbReference type="InterPro" id="IPR015864">
    <property type="entry name" value="FAD_synthase"/>
</dbReference>
<evidence type="ECO:0000256" key="5">
    <source>
        <dbReference type="ARBA" id="ARBA00022679"/>
    </source>
</evidence>
<dbReference type="EC" id="2.7.7.2" evidence="14"/>
<dbReference type="GO" id="GO:0009398">
    <property type="term" value="P:FMN biosynthetic process"/>
    <property type="evidence" value="ECO:0007669"/>
    <property type="project" value="UniProtKB-UniRule"/>
</dbReference>
<evidence type="ECO:0000256" key="4">
    <source>
        <dbReference type="ARBA" id="ARBA00022643"/>
    </source>
</evidence>
<dbReference type="CDD" id="cd02064">
    <property type="entry name" value="FAD_synthetase_N"/>
    <property type="match status" value="1"/>
</dbReference>
<dbReference type="InterPro" id="IPR002606">
    <property type="entry name" value="Riboflavin_kinase_bac"/>
</dbReference>
<evidence type="ECO:0000256" key="13">
    <source>
        <dbReference type="ARBA" id="ARBA00049494"/>
    </source>
</evidence>
<dbReference type="Gene3D" id="2.40.30.30">
    <property type="entry name" value="Riboflavin kinase-like"/>
    <property type="match status" value="1"/>
</dbReference>
<reference evidence="16" key="2">
    <citation type="submission" date="2023-01" db="EMBL/GenBank/DDBJ databases">
        <title>Human gut microbiome strain richness.</title>
        <authorList>
            <person name="Chen-Liaw A."/>
        </authorList>
    </citation>
    <scope>NUCLEOTIDE SEQUENCE</scope>
    <source>
        <strain evidence="16">1001217st2_G6_1001217B_191108</strain>
    </source>
</reference>